<evidence type="ECO:0000313" key="2">
    <source>
        <dbReference type="Proteomes" id="UP000186102"/>
    </source>
</evidence>
<dbReference type="AlphaFoldDB" id="A0A1Q8QJC0"/>
<dbReference type="SUPFAM" id="SSF53335">
    <property type="entry name" value="S-adenosyl-L-methionine-dependent methyltransferases"/>
    <property type="match status" value="1"/>
</dbReference>
<keyword evidence="2" id="KW-1185">Reference proteome</keyword>
<dbReference type="Gene3D" id="3.40.50.150">
    <property type="entry name" value="Vaccinia Virus protein VP39"/>
    <property type="match status" value="1"/>
</dbReference>
<dbReference type="InterPro" id="IPR029063">
    <property type="entry name" value="SAM-dependent_MTases_sf"/>
</dbReference>
<dbReference type="RefSeq" id="WP_075366863.1">
    <property type="nucleotide sequence ID" value="NZ_MLBF01000057.1"/>
</dbReference>
<reference evidence="1 2" key="1">
    <citation type="submission" date="2016-09" db="EMBL/GenBank/DDBJ databases">
        <title>Complete genome of Desulfosporosinus sp. OL.</title>
        <authorList>
            <person name="Mardanov A."/>
            <person name="Beletsky A."/>
            <person name="Panova A."/>
            <person name="Karnachuk O."/>
            <person name="Ravin N."/>
        </authorList>
    </citation>
    <scope>NUCLEOTIDE SEQUENCE [LARGE SCALE GENOMIC DNA]</scope>
    <source>
        <strain evidence="1 2">OL</strain>
    </source>
</reference>
<protein>
    <recommendedName>
        <fullName evidence="3">Three-Cys-motif partner protein TcmP</fullName>
    </recommendedName>
</protein>
<dbReference type="EMBL" id="MLBF01000057">
    <property type="protein sequence ID" value="OLN27443.1"/>
    <property type="molecule type" value="Genomic_DNA"/>
</dbReference>
<evidence type="ECO:0000313" key="1">
    <source>
        <dbReference type="EMBL" id="OLN27443.1"/>
    </source>
</evidence>
<gene>
    <name evidence="1" type="ORF">DSOL_4520</name>
</gene>
<dbReference type="InterPro" id="IPR031009">
    <property type="entry name" value="Tcm_partner"/>
</dbReference>
<accession>A0A1Q8QJC0</accession>
<evidence type="ECO:0008006" key="3">
    <source>
        <dbReference type="Google" id="ProtNLM"/>
    </source>
</evidence>
<dbReference type="Proteomes" id="UP000186102">
    <property type="component" value="Unassembled WGS sequence"/>
</dbReference>
<dbReference type="NCBIfam" id="TIGR04474">
    <property type="entry name" value="tcm_partner"/>
    <property type="match status" value="1"/>
</dbReference>
<proteinExistence type="predicted"/>
<sequence>MQAFGGPWTLLKLDILEKYLSFFVQAMKNQNFKLCYIDAFAGSGDVDIPGIGSIPGSAVRAIDYPFDRYIFIDSNHEYLKKLEDNITQKATNKNIEFLLGDCNQLLKTIDSFSWFSNYWRGVIFLDPYAMNLNWDSLSSIANTKAFDVWYLFPLSAVNRVLPRHGNIPESHRLKLHQVLGTTMWEQEIYKESPQLTLFGDVDIERASIEQIKAYIIKRLKAVFPGVSSNPLTLRNPKNNSPLFLLCFAVSNPSSSAINLSLKAVDHILTHT</sequence>
<dbReference type="STRING" id="1888891.DSOL_4520"/>
<organism evidence="1 2">
    <name type="scientific">Desulfosporosinus metallidurans</name>
    <dbReference type="NCBI Taxonomy" id="1888891"/>
    <lineage>
        <taxon>Bacteria</taxon>
        <taxon>Bacillati</taxon>
        <taxon>Bacillota</taxon>
        <taxon>Clostridia</taxon>
        <taxon>Eubacteriales</taxon>
        <taxon>Desulfitobacteriaceae</taxon>
        <taxon>Desulfosporosinus</taxon>
    </lineage>
</organism>
<name>A0A1Q8QJC0_9FIRM</name>
<comment type="caution">
    <text evidence="1">The sequence shown here is derived from an EMBL/GenBank/DDBJ whole genome shotgun (WGS) entry which is preliminary data.</text>
</comment>